<dbReference type="GeneID" id="61776580"/>
<evidence type="ECO:0000256" key="1">
    <source>
        <dbReference type="ARBA" id="ARBA00001917"/>
    </source>
</evidence>
<feature type="domain" description="Flavodoxin-like" evidence="7">
    <location>
        <begin position="3"/>
        <end position="144"/>
    </location>
</feature>
<dbReference type="GO" id="GO:0010181">
    <property type="term" value="F:FMN binding"/>
    <property type="evidence" value="ECO:0007669"/>
    <property type="project" value="InterPro"/>
</dbReference>
<dbReference type="PROSITE" id="PS50902">
    <property type="entry name" value="FLAVODOXIN_LIKE"/>
    <property type="match status" value="1"/>
</dbReference>
<dbReference type="Gene3D" id="3.40.50.360">
    <property type="match status" value="1"/>
</dbReference>
<evidence type="ECO:0000313" key="9">
    <source>
        <dbReference type="EMBL" id="NEL77780.1"/>
    </source>
</evidence>
<dbReference type="InterPro" id="IPR029039">
    <property type="entry name" value="Flavoprotein-like_sf"/>
</dbReference>
<organism evidence="9 13">
    <name type="scientific">Xanthomonas perforans</name>
    <dbReference type="NCBI Taxonomy" id="442694"/>
    <lineage>
        <taxon>Bacteria</taxon>
        <taxon>Pseudomonadati</taxon>
        <taxon>Pseudomonadota</taxon>
        <taxon>Gammaproteobacteria</taxon>
        <taxon>Lysobacterales</taxon>
        <taxon>Lysobacteraceae</taxon>
        <taxon>Xanthomonas</taxon>
    </lineage>
</organism>
<comment type="caution">
    <text evidence="9">The sequence shown here is derived from an EMBL/GenBank/DDBJ whole genome shotgun (WGS) entry which is preliminary data.</text>
</comment>
<dbReference type="RefSeq" id="WP_008575123.1">
    <property type="nucleotide sequence ID" value="NZ_CP018475.1"/>
</dbReference>
<keyword evidence="3" id="KW-0813">Transport</keyword>
<evidence type="ECO:0000313" key="13">
    <source>
        <dbReference type="Proteomes" id="UP000471082"/>
    </source>
</evidence>
<keyword evidence="6" id="KW-0249">Electron transport</keyword>
<dbReference type="NCBIfam" id="NF006747">
    <property type="entry name" value="PRK09271.1"/>
    <property type="match status" value="1"/>
</dbReference>
<reference evidence="10 12" key="2">
    <citation type="submission" date="2018-02" db="EMBL/GenBank/DDBJ databases">
        <title>Characterization of Xanthomonas diversity in transplant houses and field plants.</title>
        <authorList>
            <person name="Abrahamian P."/>
            <person name="Timilsina S."/>
            <person name="Minsavage G.V."/>
            <person name="Goss E.M."/>
            <person name="Jones J.B."/>
            <person name="Vallad G.E."/>
        </authorList>
    </citation>
    <scope>NUCLEOTIDE SEQUENCE [LARGE SCALE GENOMIC DNA]</scope>
    <source>
        <strain evidence="10 12">GEV2132</strain>
    </source>
</reference>
<evidence type="ECO:0000256" key="4">
    <source>
        <dbReference type="ARBA" id="ARBA00022630"/>
    </source>
</evidence>
<dbReference type="PANTHER" id="PTHR42809:SF1">
    <property type="entry name" value="FLAVODOXIN 1"/>
    <property type="match status" value="1"/>
</dbReference>
<dbReference type="EMBL" id="PUUL01000066">
    <property type="protein sequence ID" value="RXD53400.1"/>
    <property type="molecule type" value="Genomic_DNA"/>
</dbReference>
<dbReference type="KEGG" id="xpe:BJD13_18715"/>
<keyword evidence="4" id="KW-0285">Flavoprotein</keyword>
<dbReference type="InterPro" id="IPR010088">
    <property type="entry name" value="RNR_flavodoxin"/>
</dbReference>
<keyword evidence="5" id="KW-0288">FMN</keyword>
<gene>
    <name evidence="10" type="ORF">DB769_12160</name>
    <name evidence="9" type="ORF">G3W61_16230</name>
    <name evidence="8" type="ORF">XP315_17305</name>
</gene>
<dbReference type="InterPro" id="IPR008254">
    <property type="entry name" value="Flavodoxin/NO_synth"/>
</dbReference>
<dbReference type="InterPro" id="IPR050619">
    <property type="entry name" value="Flavodoxin"/>
</dbReference>
<comment type="cofactor">
    <cofactor evidence="1">
        <name>FMN</name>
        <dbReference type="ChEBI" id="CHEBI:58210"/>
    </cofactor>
</comment>
<evidence type="ECO:0000313" key="10">
    <source>
        <dbReference type="EMBL" id="RXD53400.1"/>
    </source>
</evidence>
<evidence type="ECO:0000256" key="6">
    <source>
        <dbReference type="ARBA" id="ARBA00022982"/>
    </source>
</evidence>
<dbReference type="PANTHER" id="PTHR42809">
    <property type="entry name" value="FLAVODOXIN 2"/>
    <property type="match status" value="1"/>
</dbReference>
<dbReference type="AlphaFoldDB" id="A0A0G9A2U3"/>
<dbReference type="Proteomes" id="UP000289372">
    <property type="component" value="Unassembled WGS sequence"/>
</dbReference>
<evidence type="ECO:0000256" key="5">
    <source>
        <dbReference type="ARBA" id="ARBA00022643"/>
    </source>
</evidence>
<evidence type="ECO:0000256" key="3">
    <source>
        <dbReference type="ARBA" id="ARBA00022448"/>
    </source>
</evidence>
<dbReference type="EMBL" id="JZUY01000047">
    <property type="protein sequence ID" value="KLC03336.1"/>
    <property type="molecule type" value="Genomic_DNA"/>
</dbReference>
<dbReference type="Pfam" id="PF00258">
    <property type="entry name" value="Flavodoxin_1"/>
    <property type="match status" value="1"/>
</dbReference>
<evidence type="ECO:0000259" key="7">
    <source>
        <dbReference type="PROSITE" id="PS50902"/>
    </source>
</evidence>
<dbReference type="NCBIfam" id="TIGR01754">
    <property type="entry name" value="flav_RNR"/>
    <property type="match status" value="1"/>
</dbReference>
<dbReference type="SUPFAM" id="SSF52218">
    <property type="entry name" value="Flavoproteins"/>
    <property type="match status" value="1"/>
</dbReference>
<dbReference type="EMBL" id="JAAGYU010000080">
    <property type="protein sequence ID" value="NEL77780.1"/>
    <property type="molecule type" value="Genomic_DNA"/>
</dbReference>
<accession>A0A0G9A2U3</accession>
<dbReference type="Proteomes" id="UP000035369">
    <property type="component" value="Unassembled WGS sequence"/>
</dbReference>
<evidence type="ECO:0000313" key="12">
    <source>
        <dbReference type="Proteomes" id="UP000289372"/>
    </source>
</evidence>
<proteinExistence type="inferred from homology"/>
<evidence type="ECO:0000256" key="2">
    <source>
        <dbReference type="ARBA" id="ARBA00005267"/>
    </source>
</evidence>
<protein>
    <submittedName>
        <fullName evidence="9">Flavodoxin</fullName>
    </submittedName>
</protein>
<dbReference type="Proteomes" id="UP000471082">
    <property type="component" value="Unassembled WGS sequence"/>
</dbReference>
<sequence>MKILLAVASLSGNTRDVARMIRARCVEHGLSLDWIETDMQTLANASLTLDQYDLFMLGTWTANGGRTPAEMKRFIVDLVEMIGKPPRVAVFGTGETQWGEEYYCGAVHRIAQFFSSPFARLTIEQMPHGATDAQIISTWTDQVLAQCQHN</sequence>
<reference evidence="8 11" key="1">
    <citation type="submission" date="2015-02" db="EMBL/GenBank/DDBJ databases">
        <title>Whole genome sequencing of multiple isolates of three species of pepper and tomato-infecting xanthomonads reveals genetic diversity in field strains and pinpoints effectors responsible for host specificity.</title>
        <authorList>
            <person name="Schwartz A."/>
            <person name="Dahlbeck D."/>
            <person name="Staskawicz B."/>
            <person name="Bart R."/>
            <person name="Potnis N."/>
            <person name="Minsavage G."/>
            <person name="Timilsina S."/>
            <person name="Goss E."/>
            <person name="Jones J."/>
            <person name="Vallad G."/>
            <person name="Barak J."/>
            <person name="Miller S."/>
            <person name="Ritchie D."/>
            <person name="Martins J.Jr."/>
            <person name="Patane J.S."/>
            <person name="Setubal J.C."/>
        </authorList>
    </citation>
    <scope>NUCLEOTIDE SEQUENCE [LARGE SCALE GENOMIC DNA]</scope>
    <source>
        <strain evidence="8 11">Xp3-15</strain>
    </source>
</reference>
<evidence type="ECO:0000313" key="8">
    <source>
        <dbReference type="EMBL" id="KLC03336.1"/>
    </source>
</evidence>
<name>A0A0G9A2U3_XANPE</name>
<keyword evidence="11" id="KW-1185">Reference proteome</keyword>
<reference evidence="9 13" key="3">
    <citation type="submission" date="2019-11" db="EMBL/GenBank/DDBJ databases">
        <title>Genome-resolved metagenomics to study the prevalence of co-infection and intraspecific heterogeneity among plant pathogen metapopulations.</title>
        <authorList>
            <person name="Newberry E."/>
            <person name="Bhandari R."/>
            <person name="Kemble J."/>
            <person name="Sikora E."/>
            <person name="Potnis N."/>
        </authorList>
    </citation>
    <scope>NUCLEOTIDE SEQUENCE [LARGE SCALE GENOMIC DNA]</scope>
    <source>
        <strain evidence="9">Xp_Tom_Tuscaloosa_18b</strain>
    </source>
</reference>
<evidence type="ECO:0000313" key="11">
    <source>
        <dbReference type="Proteomes" id="UP000035369"/>
    </source>
</evidence>
<comment type="similarity">
    <text evidence="2">Belongs to the flavodoxin family.</text>
</comment>